<protein>
    <recommendedName>
        <fullName evidence="3">3-hydroxyisobutyryl-CoA hydrolase</fullName>
    </recommendedName>
</protein>
<dbReference type="PANTHER" id="PTHR43459:SF1">
    <property type="entry name" value="EG:BACN32G11.4 PROTEIN"/>
    <property type="match status" value="1"/>
</dbReference>
<dbReference type="InParanoid" id="A0A0C3DND6"/>
<dbReference type="SUPFAM" id="SSF52096">
    <property type="entry name" value="ClpP/crotonase"/>
    <property type="match status" value="1"/>
</dbReference>
<dbReference type="CDD" id="cd06558">
    <property type="entry name" value="crotonase-like"/>
    <property type="match status" value="1"/>
</dbReference>
<sequence>IFIGQVNGQAFGAGDELLVQMDMRFAGPQTRLGSLEIGLGQLHGVGGLQFLDRLINRGRAAEYLLTGNNVDGPTAASLGWVNRYYDNAADLTAAVNTIAQRIALFPLGGINATKVGLNANNPSPAALAQDLEAVLTLGASSEGQALIQKFLVLSQNQTRSPFELGLDDTLIQLY</sequence>
<dbReference type="InterPro" id="IPR001753">
    <property type="entry name" value="Enoyl-CoA_hydra/iso"/>
</dbReference>
<evidence type="ECO:0008006" key="3">
    <source>
        <dbReference type="Google" id="ProtNLM"/>
    </source>
</evidence>
<dbReference type="InterPro" id="IPR029045">
    <property type="entry name" value="ClpP/crotonase-like_dom_sf"/>
</dbReference>
<feature type="non-terminal residue" evidence="1">
    <location>
        <position position="174"/>
    </location>
</feature>
<accession>A0A0C3DND6</accession>
<organism evidence="1 2">
    <name type="scientific">Oidiodendron maius (strain Zn)</name>
    <dbReference type="NCBI Taxonomy" id="913774"/>
    <lineage>
        <taxon>Eukaryota</taxon>
        <taxon>Fungi</taxon>
        <taxon>Dikarya</taxon>
        <taxon>Ascomycota</taxon>
        <taxon>Pezizomycotina</taxon>
        <taxon>Leotiomycetes</taxon>
        <taxon>Leotiomycetes incertae sedis</taxon>
        <taxon>Myxotrichaceae</taxon>
        <taxon>Oidiodendron</taxon>
    </lineage>
</organism>
<dbReference type="PANTHER" id="PTHR43459">
    <property type="entry name" value="ENOYL-COA HYDRATASE"/>
    <property type="match status" value="1"/>
</dbReference>
<dbReference type="EMBL" id="KN832873">
    <property type="protein sequence ID" value="KIN03543.1"/>
    <property type="molecule type" value="Genomic_DNA"/>
</dbReference>
<evidence type="ECO:0000313" key="2">
    <source>
        <dbReference type="Proteomes" id="UP000054321"/>
    </source>
</evidence>
<gene>
    <name evidence="1" type="ORF">OIDMADRAFT_93051</name>
</gene>
<keyword evidence="2" id="KW-1185">Reference proteome</keyword>
<reference evidence="2" key="2">
    <citation type="submission" date="2015-01" db="EMBL/GenBank/DDBJ databases">
        <title>Evolutionary Origins and Diversification of the Mycorrhizal Mutualists.</title>
        <authorList>
            <consortium name="DOE Joint Genome Institute"/>
            <consortium name="Mycorrhizal Genomics Consortium"/>
            <person name="Kohler A."/>
            <person name="Kuo A."/>
            <person name="Nagy L.G."/>
            <person name="Floudas D."/>
            <person name="Copeland A."/>
            <person name="Barry K.W."/>
            <person name="Cichocki N."/>
            <person name="Veneault-Fourrey C."/>
            <person name="LaButti K."/>
            <person name="Lindquist E.A."/>
            <person name="Lipzen A."/>
            <person name="Lundell T."/>
            <person name="Morin E."/>
            <person name="Murat C."/>
            <person name="Riley R."/>
            <person name="Ohm R."/>
            <person name="Sun H."/>
            <person name="Tunlid A."/>
            <person name="Henrissat B."/>
            <person name="Grigoriev I.V."/>
            <person name="Hibbett D.S."/>
            <person name="Martin F."/>
        </authorList>
    </citation>
    <scope>NUCLEOTIDE SEQUENCE [LARGE SCALE GENOMIC DNA]</scope>
    <source>
        <strain evidence="2">Zn</strain>
    </source>
</reference>
<evidence type="ECO:0000313" key="1">
    <source>
        <dbReference type="EMBL" id="KIN03543.1"/>
    </source>
</evidence>
<proteinExistence type="predicted"/>
<dbReference type="STRING" id="913774.A0A0C3DND6"/>
<dbReference type="AlphaFoldDB" id="A0A0C3DND6"/>
<dbReference type="Gene3D" id="3.90.226.10">
    <property type="entry name" value="2-enoyl-CoA Hydratase, Chain A, domain 1"/>
    <property type="match status" value="1"/>
</dbReference>
<feature type="non-terminal residue" evidence="1">
    <location>
        <position position="1"/>
    </location>
</feature>
<dbReference type="OrthoDB" id="410701at2759"/>
<dbReference type="HOGENOM" id="CLU_131875_0_0_1"/>
<dbReference type="Pfam" id="PF00378">
    <property type="entry name" value="ECH_1"/>
    <property type="match status" value="1"/>
</dbReference>
<reference evidence="1 2" key="1">
    <citation type="submission" date="2014-04" db="EMBL/GenBank/DDBJ databases">
        <authorList>
            <consortium name="DOE Joint Genome Institute"/>
            <person name="Kuo A."/>
            <person name="Martino E."/>
            <person name="Perotto S."/>
            <person name="Kohler A."/>
            <person name="Nagy L.G."/>
            <person name="Floudas D."/>
            <person name="Copeland A."/>
            <person name="Barry K.W."/>
            <person name="Cichocki N."/>
            <person name="Veneault-Fourrey C."/>
            <person name="LaButti K."/>
            <person name="Lindquist E.A."/>
            <person name="Lipzen A."/>
            <person name="Lundell T."/>
            <person name="Morin E."/>
            <person name="Murat C."/>
            <person name="Sun H."/>
            <person name="Tunlid A."/>
            <person name="Henrissat B."/>
            <person name="Grigoriev I.V."/>
            <person name="Hibbett D.S."/>
            <person name="Martin F."/>
            <person name="Nordberg H.P."/>
            <person name="Cantor M.N."/>
            <person name="Hua S.X."/>
        </authorList>
    </citation>
    <scope>NUCLEOTIDE SEQUENCE [LARGE SCALE GENOMIC DNA]</scope>
    <source>
        <strain evidence="1 2">Zn</strain>
    </source>
</reference>
<dbReference type="Proteomes" id="UP000054321">
    <property type="component" value="Unassembled WGS sequence"/>
</dbReference>
<name>A0A0C3DND6_OIDMZ</name>